<evidence type="ECO:0000313" key="2">
    <source>
        <dbReference type="Proteomes" id="UP000002534"/>
    </source>
</evidence>
<dbReference type="RefSeq" id="WP_011342677.1">
    <property type="nucleotide sequence ID" value="NC_007498.2"/>
</dbReference>
<dbReference type="KEGG" id="pca:Pcar_2891"/>
<dbReference type="HOGENOM" id="CLU_171669_0_0_7"/>
<reference evidence="2" key="1">
    <citation type="submission" date="2005-10" db="EMBL/GenBank/DDBJ databases">
        <title>Complete sequence of Pelobacter carbinolicus DSM 2380.</title>
        <authorList>
            <person name="Copeland A."/>
            <person name="Lucas S."/>
            <person name="Lapidus A."/>
            <person name="Barry K."/>
            <person name="Detter J.C."/>
            <person name="Glavina T."/>
            <person name="Hammon N."/>
            <person name="Israni S."/>
            <person name="Pitluck S."/>
            <person name="Chertkov O."/>
            <person name="Schmutz J."/>
            <person name="Larimer F."/>
            <person name="Land M."/>
            <person name="Kyrpides N."/>
            <person name="Ivanova N."/>
            <person name="Richardson P."/>
        </authorList>
    </citation>
    <scope>NUCLEOTIDE SEQUENCE [LARGE SCALE GENOMIC DNA]</scope>
    <source>
        <strain evidence="2">DSM 2380 / NBRC 103641 / GraBd1</strain>
    </source>
</reference>
<gene>
    <name evidence="1" type="ordered locus">Pcar_2891</name>
</gene>
<accession>Q3A0I1</accession>
<dbReference type="AlphaFoldDB" id="Q3A0I1"/>
<name>Q3A0I1_SYNC1</name>
<keyword evidence="2" id="KW-1185">Reference proteome</keyword>
<sequence length="114" mass="12459">MILLTEDADLRCAHQLGRVSIAAGQGWVRIEGRKVLVAHDPESRSISGCPNYGPTIKPCTTTLAVQRGYSSWVRIDGHRVCLDTVTGMTDGTPPGTVKYQVCDSGQRFVRQEQS</sequence>
<protein>
    <submittedName>
        <fullName evidence="1">Uncharacterized protein</fullName>
    </submittedName>
</protein>
<dbReference type="EMBL" id="CP000142">
    <property type="protein sequence ID" value="ABA90126.1"/>
    <property type="molecule type" value="Genomic_DNA"/>
</dbReference>
<proteinExistence type="predicted"/>
<dbReference type="Proteomes" id="UP000002534">
    <property type="component" value="Chromosome"/>
</dbReference>
<reference evidence="1 2" key="2">
    <citation type="journal article" date="2012" name="BMC Genomics">
        <title>The genome of Pelobacter carbinolicus reveals surprising metabolic capabilities and physiological features.</title>
        <authorList>
            <person name="Aklujkar M."/>
            <person name="Haveman S.A."/>
            <person name="Didonato R.Jr."/>
            <person name="Chertkov O."/>
            <person name="Han C.S."/>
            <person name="Land M.L."/>
            <person name="Brown P."/>
            <person name="Lovley D.R."/>
        </authorList>
    </citation>
    <scope>NUCLEOTIDE SEQUENCE [LARGE SCALE GENOMIC DNA]</scope>
    <source>
        <strain evidence="2">DSM 2380 / NBRC 103641 / GraBd1</strain>
    </source>
</reference>
<evidence type="ECO:0000313" key="1">
    <source>
        <dbReference type="EMBL" id="ABA90126.1"/>
    </source>
</evidence>
<dbReference type="eggNOG" id="ENOG503324R">
    <property type="taxonomic scope" value="Bacteria"/>
</dbReference>
<dbReference type="OrthoDB" id="3078369at2"/>
<dbReference type="STRING" id="338963.Pcar_2891"/>
<organism evidence="1 2">
    <name type="scientific">Syntrophotalea carbinolica (strain DSM 2380 / NBRC 103641 / GraBd1)</name>
    <name type="common">Pelobacter carbinolicus</name>
    <dbReference type="NCBI Taxonomy" id="338963"/>
    <lineage>
        <taxon>Bacteria</taxon>
        <taxon>Pseudomonadati</taxon>
        <taxon>Thermodesulfobacteriota</taxon>
        <taxon>Desulfuromonadia</taxon>
        <taxon>Desulfuromonadales</taxon>
        <taxon>Syntrophotaleaceae</taxon>
        <taxon>Syntrophotalea</taxon>
    </lineage>
</organism>